<feature type="non-terminal residue" evidence="1">
    <location>
        <position position="1"/>
    </location>
</feature>
<proteinExistence type="predicted"/>
<protein>
    <submittedName>
        <fullName evidence="1">Uncharacterized protein</fullName>
    </submittedName>
</protein>
<accession>A0A381ZCM0</accession>
<name>A0A381ZCM0_9ZZZZ</name>
<sequence length="26" mass="2829">VAGSVGVREKLPEPLKAYFRAQMQGP</sequence>
<dbReference type="AlphaFoldDB" id="A0A381ZCM0"/>
<organism evidence="1">
    <name type="scientific">marine metagenome</name>
    <dbReference type="NCBI Taxonomy" id="408172"/>
    <lineage>
        <taxon>unclassified sequences</taxon>
        <taxon>metagenomes</taxon>
        <taxon>ecological metagenomes</taxon>
    </lineage>
</organism>
<gene>
    <name evidence="1" type="ORF">METZ01_LOCUS139446</name>
</gene>
<dbReference type="EMBL" id="UINC01020674">
    <property type="protein sequence ID" value="SVA86592.1"/>
    <property type="molecule type" value="Genomic_DNA"/>
</dbReference>
<feature type="non-terminal residue" evidence="1">
    <location>
        <position position="26"/>
    </location>
</feature>
<reference evidence="1" key="1">
    <citation type="submission" date="2018-05" db="EMBL/GenBank/DDBJ databases">
        <authorList>
            <person name="Lanie J.A."/>
            <person name="Ng W.-L."/>
            <person name="Kazmierczak K.M."/>
            <person name="Andrzejewski T.M."/>
            <person name="Davidsen T.M."/>
            <person name="Wayne K.J."/>
            <person name="Tettelin H."/>
            <person name="Glass J.I."/>
            <person name="Rusch D."/>
            <person name="Podicherti R."/>
            <person name="Tsui H.-C.T."/>
            <person name="Winkler M.E."/>
        </authorList>
    </citation>
    <scope>NUCLEOTIDE SEQUENCE</scope>
</reference>
<evidence type="ECO:0000313" key="1">
    <source>
        <dbReference type="EMBL" id="SVA86592.1"/>
    </source>
</evidence>